<keyword evidence="1" id="KW-0143">Chaperone</keyword>
<organism evidence="3 4">
    <name type="scientific">Oceanimonas baumannii</name>
    <dbReference type="NCBI Taxonomy" id="129578"/>
    <lineage>
        <taxon>Bacteria</taxon>
        <taxon>Pseudomonadati</taxon>
        <taxon>Pseudomonadota</taxon>
        <taxon>Gammaproteobacteria</taxon>
        <taxon>Aeromonadales</taxon>
        <taxon>Aeromonadaceae</taxon>
        <taxon>Oceanimonas</taxon>
    </lineage>
</organism>
<feature type="non-terminal residue" evidence="3">
    <location>
        <position position="45"/>
    </location>
</feature>
<dbReference type="SUPFAM" id="SSF46565">
    <property type="entry name" value="Chaperone J-domain"/>
    <property type="match status" value="1"/>
</dbReference>
<comment type="caution">
    <text evidence="3">The sequence shown here is derived from an EMBL/GenBank/DDBJ whole genome shotgun (WGS) entry which is preliminary data.</text>
</comment>
<dbReference type="OrthoDB" id="9779889at2"/>
<accession>A0A235C673</accession>
<dbReference type="CDD" id="cd06257">
    <property type="entry name" value="DnaJ"/>
    <property type="match status" value="1"/>
</dbReference>
<gene>
    <name evidence="3" type="ORF">B6S09_17990</name>
</gene>
<protein>
    <recommendedName>
        <fullName evidence="2">J domain-containing protein</fullName>
    </recommendedName>
</protein>
<dbReference type="Proteomes" id="UP000243640">
    <property type="component" value="Unassembled WGS sequence"/>
</dbReference>
<dbReference type="PANTHER" id="PTHR44500:SF1">
    <property type="entry name" value="DNAJ HOMOLOG SUBFAMILY C MEMBER 12"/>
    <property type="match status" value="1"/>
</dbReference>
<reference evidence="3 4" key="1">
    <citation type="submission" date="2017-08" db="EMBL/GenBank/DDBJ databases">
        <title>Draft Genome Sequence of the Marine Bacterium Oceanimonas baumannii ATCC 700832.</title>
        <authorList>
            <person name="Mcclelland W.D."/>
            <person name="Brennan M.A."/>
            <person name="Trachtenberg A.M."/>
            <person name="Maclea K.S."/>
        </authorList>
    </citation>
    <scope>NUCLEOTIDE SEQUENCE [LARGE SCALE GENOMIC DNA]</scope>
    <source>
        <strain evidence="3 4">ATCC 700832</strain>
    </source>
</reference>
<dbReference type="InterPro" id="IPR029827">
    <property type="entry name" value="JDP1-like"/>
</dbReference>
<sequence length="45" mass="5106">MFEPACAEQVAAEYKARARECHPDKRPDSAEAAARFERLQTAKVR</sequence>
<dbReference type="RefSeq" id="WP_141202001.1">
    <property type="nucleotide sequence ID" value="NZ_NQJF01000037.1"/>
</dbReference>
<feature type="domain" description="J" evidence="2">
    <location>
        <begin position="7"/>
        <end position="42"/>
    </location>
</feature>
<evidence type="ECO:0000259" key="2">
    <source>
        <dbReference type="Pfam" id="PF00226"/>
    </source>
</evidence>
<dbReference type="InterPro" id="IPR036869">
    <property type="entry name" value="J_dom_sf"/>
</dbReference>
<dbReference type="PANTHER" id="PTHR44500">
    <property type="entry name" value="DNAJ HOMOLOG SUBFAMILY C MEMBER 12"/>
    <property type="match status" value="1"/>
</dbReference>
<evidence type="ECO:0000313" key="4">
    <source>
        <dbReference type="Proteomes" id="UP000243640"/>
    </source>
</evidence>
<name>A0A235C673_9GAMM</name>
<proteinExistence type="predicted"/>
<dbReference type="Gene3D" id="1.10.287.110">
    <property type="entry name" value="DnaJ domain"/>
    <property type="match status" value="1"/>
</dbReference>
<evidence type="ECO:0000313" key="3">
    <source>
        <dbReference type="EMBL" id="OYD20083.1"/>
    </source>
</evidence>
<evidence type="ECO:0000256" key="1">
    <source>
        <dbReference type="ARBA" id="ARBA00023186"/>
    </source>
</evidence>
<dbReference type="InterPro" id="IPR001623">
    <property type="entry name" value="DnaJ_domain"/>
</dbReference>
<dbReference type="GO" id="GO:0005737">
    <property type="term" value="C:cytoplasm"/>
    <property type="evidence" value="ECO:0007669"/>
    <property type="project" value="TreeGrafter"/>
</dbReference>
<dbReference type="EMBL" id="NQJF01000037">
    <property type="protein sequence ID" value="OYD20083.1"/>
    <property type="molecule type" value="Genomic_DNA"/>
</dbReference>
<dbReference type="AlphaFoldDB" id="A0A235C673"/>
<dbReference type="Pfam" id="PF00226">
    <property type="entry name" value="DnaJ"/>
    <property type="match status" value="1"/>
</dbReference>